<dbReference type="PANTHER" id="PTHR13132:SF29">
    <property type="entry name" value="ALPHA-(1,6)-FUCOSYLTRANSFERASE"/>
    <property type="match status" value="1"/>
</dbReference>
<evidence type="ECO:0000313" key="6">
    <source>
        <dbReference type="RefSeq" id="XP_031570731.1"/>
    </source>
</evidence>
<reference evidence="2 3" key="1">
    <citation type="submission" date="2025-04" db="UniProtKB">
        <authorList>
            <consortium name="RefSeq"/>
        </authorList>
    </citation>
    <scope>IDENTIFICATION</scope>
    <source>
        <tissue evidence="2 3">Tentacle</tissue>
    </source>
</reference>
<evidence type="ECO:0000313" key="1">
    <source>
        <dbReference type="Proteomes" id="UP000515163"/>
    </source>
</evidence>
<dbReference type="PANTHER" id="PTHR13132">
    <property type="entry name" value="ALPHA- 1,6 -FUCOSYLTRANSFERASE"/>
    <property type="match status" value="1"/>
</dbReference>
<protein>
    <submittedName>
        <fullName evidence="2 3">Uncharacterized protein LOC116305045</fullName>
    </submittedName>
</protein>
<dbReference type="RefSeq" id="XP_031570733.1">
    <property type="nucleotide sequence ID" value="XM_031714873.1"/>
</dbReference>
<organism evidence="1 6">
    <name type="scientific">Actinia tenebrosa</name>
    <name type="common">Australian red waratah sea anemone</name>
    <dbReference type="NCBI Taxonomy" id="6105"/>
    <lineage>
        <taxon>Eukaryota</taxon>
        <taxon>Metazoa</taxon>
        <taxon>Cnidaria</taxon>
        <taxon>Anthozoa</taxon>
        <taxon>Hexacorallia</taxon>
        <taxon>Actiniaria</taxon>
        <taxon>Actiniidae</taxon>
        <taxon>Actinia</taxon>
    </lineage>
</organism>
<dbReference type="RefSeq" id="XP_031570727.1">
    <property type="nucleotide sequence ID" value="XM_031714867.1"/>
</dbReference>
<evidence type="ECO:0000313" key="2">
    <source>
        <dbReference type="RefSeq" id="XP_031570727.1"/>
    </source>
</evidence>
<evidence type="ECO:0000313" key="4">
    <source>
        <dbReference type="RefSeq" id="XP_031570729.1"/>
    </source>
</evidence>
<dbReference type="GO" id="GO:0046921">
    <property type="term" value="F:alpha-(1-&gt;6)-fucosyltransferase activity"/>
    <property type="evidence" value="ECO:0007669"/>
    <property type="project" value="TreeGrafter"/>
</dbReference>
<dbReference type="RefSeq" id="XP_031570728.1">
    <property type="nucleotide sequence ID" value="XM_031714868.1"/>
</dbReference>
<keyword evidence="1" id="KW-1185">Reference proteome</keyword>
<dbReference type="KEGG" id="aten:116305045"/>
<dbReference type="AlphaFoldDB" id="A0A6P8IU11"/>
<dbReference type="GO" id="GO:0006487">
    <property type="term" value="P:protein N-linked glycosylation"/>
    <property type="evidence" value="ECO:0007669"/>
    <property type="project" value="TreeGrafter"/>
</dbReference>
<dbReference type="RefSeq" id="XP_031570730.1">
    <property type="nucleotide sequence ID" value="XM_031714870.1"/>
</dbReference>
<proteinExistence type="predicted"/>
<dbReference type="GeneID" id="116305045"/>
<evidence type="ECO:0000313" key="7">
    <source>
        <dbReference type="RefSeq" id="XP_031570733.1"/>
    </source>
</evidence>
<dbReference type="Gene3D" id="3.40.50.11350">
    <property type="match status" value="2"/>
</dbReference>
<accession>A0A6P8IU11</accession>
<evidence type="ECO:0000313" key="5">
    <source>
        <dbReference type="RefSeq" id="XP_031570730.1"/>
    </source>
</evidence>
<dbReference type="RefSeq" id="XP_031570731.1">
    <property type="nucleotide sequence ID" value="XM_031714871.1"/>
</dbReference>
<dbReference type="RefSeq" id="XP_031570729.1">
    <property type="nucleotide sequence ID" value="XM_031714869.1"/>
</dbReference>
<name>A0A6P8IU11_ACTTE</name>
<sequence>MRRAKELNITPLISTGLPKYALIGCAFDFLFEKSRAVEHLLQLWKDKVREAGGPTIGVHIRTGDLQFDYFSREDERINNLKNLTRLNGFFKCARHVEQTVFKFNESTNNALWFLATDNNRVKEYARKNFPGKVVTTNLTIQHLDILHNTTILNDTIECNFTTGFNGSAFCYNVVPFNKTLFCANRTNHTKINDNSTIFNDTHQYAKEKRKINDAQRNMTSQIALHQQNTFAKRHKRNPFETHTWDKSNRLRLCGSGWQDKYARLHSDMVASRKNEKYLAYTCPPGNRQGCCGYGNRLRAVVSLFYLSILTGRAFLINWQTPEPIENHLKPKRILWNHSPPSNVETRRHYWGTAGANSLEARGWIIRDSKHFNNWFTETNLSSYFDAPIEEVTTIWYFVESGIKNNPYLMRRAKELNITPLISTGLPKYALIGCAFDFLFEKSRAVKNLLQLWKDKVREAGGPTIGVHIRTGDLQFENLPPKDDRFNNLKNLTRLNGFFKCARHVEQTVFKFNESTNNALWFLATDNNRVKEYARKNFPGKVVTTNLTIQHLDILQKNVKCRAHVNGSKLCNKSVNTSNTHQHTNGIIAMLVEHFILSECDFLIICDSSFSSTAVGLSMRGGESFVFGDRDCLDYTRAQNLRKTIFF</sequence>
<dbReference type="Proteomes" id="UP000515163">
    <property type="component" value="Unplaced"/>
</dbReference>
<evidence type="ECO:0000313" key="3">
    <source>
        <dbReference type="RefSeq" id="XP_031570728.1"/>
    </source>
</evidence>
<gene>
    <name evidence="2 3 4 5 6 7" type="primary">LOC116305045</name>
</gene>
<dbReference type="OrthoDB" id="428346at2759"/>